<dbReference type="RefSeq" id="WP_103127838.1">
    <property type="nucleotide sequence ID" value="NZ_BFAG01000001.1"/>
</dbReference>
<dbReference type="EMBL" id="BFAG01000001">
    <property type="protein sequence ID" value="GBF04293.1"/>
    <property type="molecule type" value="Genomic_DNA"/>
</dbReference>
<comment type="caution">
    <text evidence="2">The sequence shown here is derived from an EMBL/GenBank/DDBJ whole genome shotgun (WGS) entry which is preliminary data.</text>
</comment>
<keyword evidence="3" id="KW-1185">Reference proteome</keyword>
<gene>
    <name evidence="2" type="ORF">DAERI_010465</name>
</gene>
<sequence length="814" mass="85318">MKKLYVSSAILGLTALLTACGGGDTPAITHSLTVKLEGVPAAPVTVTNTSTNTQVFSGTLEGSKTFADLKAGAVFKVEGGAVNGQTSPTAQTVTLNGDKTVTLNYTALPGVALDPARVRGTLSGWAFGTGKLGVTLANSRTTVDASTPTITVSGNVDAGLPTPRATFPFLYGCDFTGQQGAVNFGAEFAFLEARTAQGDSLGEVDERTADGRQVTRVYSDTAAQLRGTAICSDSQRLDLDIRVVPGWNALSTTEINSGEYRSDYRIRNIEANARTTLSFKRAPERVDVSFRDTSALTMQAGQQVTREVALAQIGGISGQVTLETDVPGVTVEPSTINLPGVSGASLARSGLGTPGRAVQPQAVGTSLTFKADESAASYSGSLNVIVKKGGNEVGRGTLYTFSLTAPDFFLFFPSGVGTAQGFAGEQLTLPVVLNPVEGFNDAVSLTLEGAPAGVSLTPTSVQSGQVNVNLNVAADAQPGTYDVTIVGTSRTRVHRLPLHLRINPRRLTLGLGAVEGLALAGNGDLWGVQQGQGGSTLLHSSGGQVAERFPLEGAGSLTRTQFAQDGSVWVSGVHMGHLFRIQNGVVQKFFVAGGGYLAPGAEQFGLDALGRAWYIWSDGVHTPELRRLDPRTGQSITVPTVKQAERVVPVTNDRSGRYVMFMASDTSLVHVDTTTGQSAASAARLGTAGMGGVRAYMLDREGNLWAWYNGPATSLTRLDPETLAFEQQVNIDAQSNESHSDFVVVENGQTAWFGTAQTLIRRELTTGASTVFSLPGQPHETELHSLSLGPTSGVAYTFGGPSYNPSQEYLGLQR</sequence>
<keyword evidence="1" id="KW-0732">Signal</keyword>
<evidence type="ECO:0000256" key="1">
    <source>
        <dbReference type="SAM" id="SignalP"/>
    </source>
</evidence>
<organism evidence="2 3">
    <name type="scientific">Deinococcus aerius</name>
    <dbReference type="NCBI Taxonomy" id="200253"/>
    <lineage>
        <taxon>Bacteria</taxon>
        <taxon>Thermotogati</taxon>
        <taxon>Deinococcota</taxon>
        <taxon>Deinococci</taxon>
        <taxon>Deinococcales</taxon>
        <taxon>Deinococcaceae</taxon>
        <taxon>Deinococcus</taxon>
    </lineage>
</organism>
<dbReference type="SUPFAM" id="SSF63829">
    <property type="entry name" value="Calcium-dependent phosphotriesterase"/>
    <property type="match status" value="1"/>
</dbReference>
<dbReference type="Proteomes" id="UP000236569">
    <property type="component" value="Unassembled WGS sequence"/>
</dbReference>
<evidence type="ECO:0000313" key="3">
    <source>
        <dbReference type="Proteomes" id="UP000236569"/>
    </source>
</evidence>
<dbReference type="Gene3D" id="2.130.10.10">
    <property type="entry name" value="YVTN repeat-like/Quinoprotein amine dehydrogenase"/>
    <property type="match status" value="1"/>
</dbReference>
<proteinExistence type="predicted"/>
<name>A0A2I9CRU5_9DEIO</name>
<evidence type="ECO:0000313" key="2">
    <source>
        <dbReference type="EMBL" id="GBF04293.1"/>
    </source>
</evidence>
<dbReference type="OrthoDB" id="59988at2"/>
<feature type="chain" id="PRO_5014384913" evidence="1">
    <location>
        <begin position="20"/>
        <end position="814"/>
    </location>
</feature>
<feature type="signal peptide" evidence="1">
    <location>
        <begin position="1"/>
        <end position="19"/>
    </location>
</feature>
<protein>
    <submittedName>
        <fullName evidence="2">Uncharacterized protein</fullName>
    </submittedName>
</protein>
<dbReference type="InterPro" id="IPR015943">
    <property type="entry name" value="WD40/YVTN_repeat-like_dom_sf"/>
</dbReference>
<reference evidence="3" key="1">
    <citation type="submission" date="2018-01" db="EMBL/GenBank/DDBJ databases">
        <title>Draft Genome Sequence of the Radioresistant Bacterium Deinococcus aerius TR0125, Isolated from the Higher Atmosphere above Japan.</title>
        <authorList>
            <person name="Satoh K."/>
            <person name="Arai H."/>
            <person name="Sanzen T."/>
            <person name="Kawaguchi Y."/>
            <person name="Hayashi H."/>
            <person name="Yokobori S."/>
            <person name="Yamagishi A."/>
            <person name="Oono Y."/>
            <person name="Narumi I."/>
        </authorList>
    </citation>
    <scope>NUCLEOTIDE SEQUENCE [LARGE SCALE GENOMIC DNA]</scope>
    <source>
        <strain evidence="3">TR0125</strain>
    </source>
</reference>
<dbReference type="AlphaFoldDB" id="A0A2I9CRU5"/>
<accession>A0A2I9CRU5</accession>
<dbReference type="PROSITE" id="PS51257">
    <property type="entry name" value="PROKAR_LIPOPROTEIN"/>
    <property type="match status" value="1"/>
</dbReference>